<sequence length="105" mass="11487">MQRINCDVINCSHNKTGICYSNRVDIGGVSASSDRGTCCGSFLNESLYSDLTNNTNSKGQCDSLTCNVESCTHNYNRLCDLNSINVSGNGVQIYSETRCSSFDYK</sequence>
<name>A0A1S8T108_9CLOT</name>
<keyword evidence="3" id="KW-1185">Reference proteome</keyword>
<protein>
    <recommendedName>
        <fullName evidence="1">DUF1540 domain-containing protein</fullName>
    </recommendedName>
</protein>
<evidence type="ECO:0000313" key="2">
    <source>
        <dbReference type="EMBL" id="OOM71480.1"/>
    </source>
</evidence>
<dbReference type="RefSeq" id="WP_077849844.1">
    <property type="nucleotide sequence ID" value="NZ_LZZM01000230.1"/>
</dbReference>
<feature type="domain" description="DUF1540" evidence="1">
    <location>
        <begin position="65"/>
        <end position="102"/>
    </location>
</feature>
<comment type="caution">
    <text evidence="2">The sequence shown here is derived from an EMBL/GenBank/DDBJ whole genome shotgun (WGS) entry which is preliminary data.</text>
</comment>
<proteinExistence type="predicted"/>
<reference evidence="2 3" key="1">
    <citation type="submission" date="2016-05" db="EMBL/GenBank/DDBJ databases">
        <title>Microbial solvent formation.</title>
        <authorList>
            <person name="Poehlein A."/>
            <person name="Montoya Solano J.D."/>
            <person name="Flitsch S."/>
            <person name="Krabben P."/>
            <person name="Duerre P."/>
            <person name="Daniel R."/>
        </authorList>
    </citation>
    <scope>NUCLEOTIDE SEQUENCE [LARGE SCALE GENOMIC DNA]</scope>
    <source>
        <strain evidence="2 3">DSM 2619</strain>
    </source>
</reference>
<dbReference type="Proteomes" id="UP000190890">
    <property type="component" value="Unassembled WGS sequence"/>
</dbReference>
<dbReference type="AlphaFoldDB" id="A0A1S8T108"/>
<dbReference type="STRING" id="29367.CLPUN_49470"/>
<accession>A0A1S8T108</accession>
<evidence type="ECO:0000259" key="1">
    <source>
        <dbReference type="Pfam" id="PF07561"/>
    </source>
</evidence>
<dbReference type="InterPro" id="IPR011437">
    <property type="entry name" value="DUF1540"/>
</dbReference>
<dbReference type="OrthoDB" id="9792226at2"/>
<evidence type="ECO:0000313" key="3">
    <source>
        <dbReference type="Proteomes" id="UP000190890"/>
    </source>
</evidence>
<gene>
    <name evidence="2" type="ORF">CLPUN_49470</name>
</gene>
<feature type="domain" description="DUF1540" evidence="1">
    <location>
        <begin position="4"/>
        <end position="42"/>
    </location>
</feature>
<organism evidence="2 3">
    <name type="scientific">Clostridium puniceum</name>
    <dbReference type="NCBI Taxonomy" id="29367"/>
    <lineage>
        <taxon>Bacteria</taxon>
        <taxon>Bacillati</taxon>
        <taxon>Bacillota</taxon>
        <taxon>Clostridia</taxon>
        <taxon>Eubacteriales</taxon>
        <taxon>Clostridiaceae</taxon>
        <taxon>Clostridium</taxon>
    </lineage>
</organism>
<dbReference type="EMBL" id="LZZM01000230">
    <property type="protein sequence ID" value="OOM71480.1"/>
    <property type="molecule type" value="Genomic_DNA"/>
</dbReference>
<dbReference type="Pfam" id="PF07561">
    <property type="entry name" value="DUF1540"/>
    <property type="match status" value="2"/>
</dbReference>